<feature type="transmembrane region" description="Helical" evidence="1">
    <location>
        <begin position="198"/>
        <end position="219"/>
    </location>
</feature>
<dbReference type="PANTHER" id="PTHR34219">
    <property type="entry name" value="IRON-REGULATED INNER MEMBRANE PROTEIN-RELATED"/>
    <property type="match status" value="1"/>
</dbReference>
<dbReference type="InterPro" id="IPR005625">
    <property type="entry name" value="PepSY-ass_TM"/>
</dbReference>
<keyword evidence="1" id="KW-0472">Membrane</keyword>
<gene>
    <name evidence="2" type="ORF">BN961_01311</name>
</gene>
<dbReference type="RefSeq" id="WP_048755980.1">
    <property type="nucleotide sequence ID" value="NZ_CCAZ020000001.1"/>
</dbReference>
<dbReference type="PANTHER" id="PTHR34219:SF3">
    <property type="entry name" value="BLL7967 PROTEIN"/>
    <property type="match status" value="1"/>
</dbReference>
<dbReference type="STRING" id="1035.BN961_01311"/>
<dbReference type="AlphaFoldDB" id="A0A090MKD6"/>
<reference evidence="2 3" key="1">
    <citation type="journal article" date="2014" name="Genome Announc.">
        <title>Genome Sequence of Afipia felis Strain 76713, Isolated in Hospital Water Using an Amoeba Co-Culture Procedure.</title>
        <authorList>
            <person name="Benamar S."/>
            <person name="La Scola B."/>
            <person name="Croce O."/>
        </authorList>
    </citation>
    <scope>NUCLEOTIDE SEQUENCE [LARGE SCALE GENOMIC DNA]</scope>
    <source>
        <strain evidence="2 3">76713</strain>
    </source>
</reference>
<dbReference type="Pfam" id="PF03929">
    <property type="entry name" value="PepSY_TM"/>
    <property type="match status" value="1"/>
</dbReference>
<feature type="transmembrane region" description="Helical" evidence="1">
    <location>
        <begin position="153"/>
        <end position="177"/>
    </location>
</feature>
<comment type="caution">
    <text evidence="2">The sequence shown here is derived from an EMBL/GenBank/DDBJ whole genome shotgun (WGS) entry which is preliminary data.</text>
</comment>
<dbReference type="OrthoDB" id="6307929at2"/>
<feature type="transmembrane region" description="Helical" evidence="1">
    <location>
        <begin position="346"/>
        <end position="367"/>
    </location>
</feature>
<proteinExistence type="predicted"/>
<evidence type="ECO:0000256" key="1">
    <source>
        <dbReference type="SAM" id="Phobius"/>
    </source>
</evidence>
<dbReference type="Proteomes" id="UP000035762">
    <property type="component" value="Unassembled WGS sequence"/>
</dbReference>
<evidence type="ECO:0000313" key="2">
    <source>
        <dbReference type="EMBL" id="CEG07905.1"/>
    </source>
</evidence>
<name>A0A090MKD6_AFIFE</name>
<dbReference type="EMBL" id="CCAZ020000001">
    <property type="protein sequence ID" value="CEG07905.1"/>
    <property type="molecule type" value="Genomic_DNA"/>
</dbReference>
<keyword evidence="1" id="KW-0812">Transmembrane</keyword>
<keyword evidence="1" id="KW-1133">Transmembrane helix</keyword>
<evidence type="ECO:0000313" key="3">
    <source>
        <dbReference type="Proteomes" id="UP000035762"/>
    </source>
</evidence>
<sequence>MTRSAFRKWFWVHKWASLICTAFLLVICITGLPLIFGEEIEHLLDTDPPYASLPADTPSANLDGIVAKSRQMYPGEIVVSMFMDDDEPKVIVTMAPSWEAFKANRKVAHWIKYDARTAQVIRQSKPLTEESPTFLGLLLTLHRDMFAGLPGELFLGTMGFLFVVAIVSGIAVYGPFMRKLDFATVRADRSPRLKWLDLHNMIGVVTLAWALVVGATGVINELSKPMFMLWQNTDVRAMLEPFKGQTTPAASEMSSVQQALETAQAAVPDMRITSVVFPGSQFGSPFHYLFWAKGNEPLTSRLFSPVMIDARSGKLQAVVEMPWYLRALEVSRPLHFGDYGGMPLKIIWALLDLVTIMVLGSGLYLWLSRRTSSASESDTELVESNASAALAVSREAAE</sequence>
<accession>A0A090MKD6</accession>
<organism evidence="2 3">
    <name type="scientific">Afipia felis</name>
    <name type="common">Cat scratch disease bacillus</name>
    <dbReference type="NCBI Taxonomy" id="1035"/>
    <lineage>
        <taxon>Bacteria</taxon>
        <taxon>Pseudomonadati</taxon>
        <taxon>Pseudomonadota</taxon>
        <taxon>Alphaproteobacteria</taxon>
        <taxon>Hyphomicrobiales</taxon>
        <taxon>Nitrobacteraceae</taxon>
        <taxon>Afipia</taxon>
    </lineage>
</organism>
<protein>
    <submittedName>
        <fullName evidence="2">Iron-regulated membrane protein</fullName>
    </submittedName>
</protein>
<keyword evidence="3" id="KW-1185">Reference proteome</keyword>